<feature type="domain" description="ABC3 transporter permease C-terminal" evidence="8">
    <location>
        <begin position="285"/>
        <end position="398"/>
    </location>
</feature>
<keyword evidence="11" id="KW-1185">Reference proteome</keyword>
<sequence length="405" mass="44801">MNFIESVKVAVNAIWVNKMRSLLTMLGIIIGISSVIAVVALGKGSQSAIGKEFEQFGVNRVYLTTNWRENPTARDYFNYGDLEALRRVFSDKIVALSPSLQDTGKIVAKKELLNINLSGVNEFYNKIEKIEMLEGRYLLEGDIKAKREVAVIDENTAMKVFGRTNVIGENILIQMRYRNLSLVIVGLYKTPKAPFSNVANFEQPATVYIPISTMEKILGIGDRIYGIEMNMEKDVNVKETLNDMVKFIERRHDNIGEGKYRTYTAEGELEMVNKVTGILTTVVGAIAAISLFVGGIGVMNIMLVSVTERTREIGIRKAIGARHKDILMQFLVEAVIISGIGGVIGTVLGIGFSFLISMFIKVPPSVSMGTIMMAWLFSAGVGIFFGIYPANKAAKLDPIEALRYE</sequence>
<gene>
    <name evidence="10" type="primary">macB</name>
    <name evidence="10" type="ORF">AN619_16550</name>
</gene>
<keyword evidence="10" id="KW-0067">ATP-binding</keyword>
<dbReference type="GO" id="GO:0016787">
    <property type="term" value="F:hydrolase activity"/>
    <property type="evidence" value="ECO:0007669"/>
    <property type="project" value="UniProtKB-KW"/>
</dbReference>
<evidence type="ECO:0000259" key="9">
    <source>
        <dbReference type="Pfam" id="PF12704"/>
    </source>
</evidence>
<keyword evidence="2" id="KW-1003">Cell membrane</keyword>
<evidence type="ECO:0000259" key="8">
    <source>
        <dbReference type="Pfam" id="PF02687"/>
    </source>
</evidence>
<dbReference type="GO" id="GO:0022857">
    <property type="term" value="F:transmembrane transporter activity"/>
    <property type="evidence" value="ECO:0007669"/>
    <property type="project" value="TreeGrafter"/>
</dbReference>
<feature type="transmembrane region" description="Helical" evidence="7">
    <location>
        <begin position="278"/>
        <end position="306"/>
    </location>
</feature>
<dbReference type="InterPro" id="IPR003838">
    <property type="entry name" value="ABC3_permease_C"/>
</dbReference>
<evidence type="ECO:0000256" key="5">
    <source>
        <dbReference type="ARBA" id="ARBA00023136"/>
    </source>
</evidence>
<dbReference type="PATRIC" id="fig|520762.4.peg.1836"/>
<evidence type="ECO:0000256" key="6">
    <source>
        <dbReference type="ARBA" id="ARBA00038076"/>
    </source>
</evidence>
<evidence type="ECO:0000256" key="1">
    <source>
        <dbReference type="ARBA" id="ARBA00004651"/>
    </source>
</evidence>
<keyword evidence="10" id="KW-0547">Nucleotide-binding</keyword>
<evidence type="ECO:0000256" key="3">
    <source>
        <dbReference type="ARBA" id="ARBA00022692"/>
    </source>
</evidence>
<keyword evidence="3 7" id="KW-0812">Transmembrane</keyword>
<evidence type="ECO:0000313" key="11">
    <source>
        <dbReference type="Proteomes" id="UP000070456"/>
    </source>
</evidence>
<protein>
    <submittedName>
        <fullName evidence="10">Macrolide export ATP-binding/permease protein MacB</fullName>
        <ecNumber evidence="10">3.6.3.-</ecNumber>
    </submittedName>
</protein>
<dbReference type="Proteomes" id="UP000070456">
    <property type="component" value="Unassembled WGS sequence"/>
</dbReference>
<organism evidence="10 11">
    <name type="scientific">Thermotalea metallivorans</name>
    <dbReference type="NCBI Taxonomy" id="520762"/>
    <lineage>
        <taxon>Bacteria</taxon>
        <taxon>Bacillati</taxon>
        <taxon>Bacillota</taxon>
        <taxon>Clostridia</taxon>
        <taxon>Peptostreptococcales</taxon>
        <taxon>Thermotaleaceae</taxon>
        <taxon>Thermotalea</taxon>
    </lineage>
</organism>
<name>A0A140L534_9FIRM</name>
<dbReference type="Pfam" id="PF12704">
    <property type="entry name" value="MacB_PCD"/>
    <property type="match status" value="1"/>
</dbReference>
<reference evidence="10 11" key="1">
    <citation type="submission" date="2015-12" db="EMBL/GenBank/DDBJ databases">
        <title>Draft genome sequence of the thermoanaerobe Thermotalea metallivorans, an isolate from the runoff channel of the Great Artesian Basin, Australia.</title>
        <authorList>
            <person name="Patel B.K."/>
        </authorList>
    </citation>
    <scope>NUCLEOTIDE SEQUENCE [LARGE SCALE GENOMIC DNA]</scope>
    <source>
        <strain evidence="10 11">B2-1</strain>
    </source>
</reference>
<dbReference type="Pfam" id="PF02687">
    <property type="entry name" value="FtsX"/>
    <property type="match status" value="1"/>
</dbReference>
<comment type="similarity">
    <text evidence="6">Belongs to the ABC-4 integral membrane protein family.</text>
</comment>
<dbReference type="OrthoDB" id="9770036at2"/>
<dbReference type="PANTHER" id="PTHR30572:SF4">
    <property type="entry name" value="ABC TRANSPORTER PERMEASE YTRF"/>
    <property type="match status" value="1"/>
</dbReference>
<dbReference type="GO" id="GO:0005886">
    <property type="term" value="C:plasma membrane"/>
    <property type="evidence" value="ECO:0007669"/>
    <property type="project" value="UniProtKB-SubCell"/>
</dbReference>
<dbReference type="EC" id="3.6.3.-" evidence="10"/>
<dbReference type="PANTHER" id="PTHR30572">
    <property type="entry name" value="MEMBRANE COMPONENT OF TRANSPORTER-RELATED"/>
    <property type="match status" value="1"/>
</dbReference>
<keyword evidence="5 7" id="KW-0472">Membrane</keyword>
<comment type="caution">
    <text evidence="10">The sequence shown here is derived from an EMBL/GenBank/DDBJ whole genome shotgun (WGS) entry which is preliminary data.</text>
</comment>
<dbReference type="STRING" id="520762.AN619_16550"/>
<dbReference type="InterPro" id="IPR025857">
    <property type="entry name" value="MacB_PCD"/>
</dbReference>
<proteinExistence type="inferred from homology"/>
<dbReference type="GO" id="GO:0005524">
    <property type="term" value="F:ATP binding"/>
    <property type="evidence" value="ECO:0007669"/>
    <property type="project" value="UniProtKB-KW"/>
</dbReference>
<keyword evidence="4 7" id="KW-1133">Transmembrane helix</keyword>
<feature type="transmembrane region" description="Helical" evidence="7">
    <location>
        <begin position="21"/>
        <end position="42"/>
    </location>
</feature>
<comment type="subcellular location">
    <subcellularLocation>
        <location evidence="1">Cell membrane</location>
        <topology evidence="1">Multi-pass membrane protein</topology>
    </subcellularLocation>
</comment>
<keyword evidence="10" id="KW-0378">Hydrolase</keyword>
<dbReference type="InterPro" id="IPR050250">
    <property type="entry name" value="Macrolide_Exporter_MacB"/>
</dbReference>
<evidence type="ECO:0000256" key="2">
    <source>
        <dbReference type="ARBA" id="ARBA00022475"/>
    </source>
</evidence>
<dbReference type="EMBL" id="LOEE01000032">
    <property type="protein sequence ID" value="KXG75659.1"/>
    <property type="molecule type" value="Genomic_DNA"/>
</dbReference>
<feature type="transmembrane region" description="Helical" evidence="7">
    <location>
        <begin position="366"/>
        <end position="388"/>
    </location>
</feature>
<evidence type="ECO:0000256" key="4">
    <source>
        <dbReference type="ARBA" id="ARBA00022989"/>
    </source>
</evidence>
<accession>A0A140L534</accession>
<dbReference type="AlphaFoldDB" id="A0A140L534"/>
<evidence type="ECO:0000313" key="10">
    <source>
        <dbReference type="EMBL" id="KXG75659.1"/>
    </source>
</evidence>
<evidence type="ECO:0000256" key="7">
    <source>
        <dbReference type="SAM" id="Phobius"/>
    </source>
</evidence>
<feature type="domain" description="MacB-like periplasmic core" evidence="9">
    <location>
        <begin position="21"/>
        <end position="244"/>
    </location>
</feature>
<feature type="transmembrane region" description="Helical" evidence="7">
    <location>
        <begin position="327"/>
        <end position="360"/>
    </location>
</feature>
<dbReference type="RefSeq" id="WP_068556243.1">
    <property type="nucleotide sequence ID" value="NZ_LOEE01000032.1"/>
</dbReference>